<feature type="region of interest" description="Disordered" evidence="1">
    <location>
        <begin position="169"/>
        <end position="200"/>
    </location>
</feature>
<dbReference type="EMBL" id="BNBD01000005">
    <property type="protein sequence ID" value="GHF47885.1"/>
    <property type="molecule type" value="Genomic_DNA"/>
</dbReference>
<reference evidence="3" key="2">
    <citation type="submission" date="2020-09" db="EMBL/GenBank/DDBJ databases">
        <authorList>
            <person name="Sun Q."/>
            <person name="Ohkuma M."/>
        </authorList>
    </citation>
    <scope>NUCLEOTIDE SEQUENCE</scope>
    <source>
        <strain evidence="3">JCM 4059</strain>
    </source>
</reference>
<dbReference type="InterPro" id="IPR001387">
    <property type="entry name" value="Cro/C1-type_HTH"/>
</dbReference>
<evidence type="ECO:0000313" key="3">
    <source>
        <dbReference type="EMBL" id="GHF47885.1"/>
    </source>
</evidence>
<accession>A0A919B355</accession>
<dbReference type="GO" id="GO:0003677">
    <property type="term" value="F:DNA binding"/>
    <property type="evidence" value="ECO:0007669"/>
    <property type="project" value="InterPro"/>
</dbReference>
<dbReference type="InterPro" id="IPR010982">
    <property type="entry name" value="Lambda_DNA-bd_dom_sf"/>
</dbReference>
<sequence>MTAGRTLPPECARLAAGLRGLRDRTGLSLAALAGRTPYSKSSWERYLNGKKLPPRQAVAELCRLADEPPDRLLALWELAEPVWSGRAAEGSGVRVPVGDAGPVRAVGAVEAVRAVGDAPDPDPAPAHVRQGRQGRWVRRGRPRAAFLASGVVAVVAAVVVPLVLTTGEQASGGQGPLGDAPAASQPYPQSYEPGCKGQDCEGADPQQMGCGAQGMVETLLRRVAAGGQRVELRYAEKCGAVWVRTMNLRLGDRVEVSLPGADPKEVRAATQRDTEVYLATAMTATRDPRAARVCLRPAAGGGPECFTV</sequence>
<gene>
    <name evidence="3" type="ORF">GCM10010218_31650</name>
</gene>
<protein>
    <recommendedName>
        <fullName evidence="5">HTH cro/C1-type domain-containing protein</fullName>
    </recommendedName>
</protein>
<organism evidence="3 4">
    <name type="scientific">Streptomyces mashuensis</name>
    <dbReference type="NCBI Taxonomy" id="33904"/>
    <lineage>
        <taxon>Bacteria</taxon>
        <taxon>Bacillati</taxon>
        <taxon>Actinomycetota</taxon>
        <taxon>Actinomycetes</taxon>
        <taxon>Kitasatosporales</taxon>
        <taxon>Streptomycetaceae</taxon>
        <taxon>Streptomyces</taxon>
    </lineage>
</organism>
<comment type="caution">
    <text evidence="3">The sequence shown here is derived from an EMBL/GenBank/DDBJ whole genome shotgun (WGS) entry which is preliminary data.</text>
</comment>
<evidence type="ECO:0000256" key="1">
    <source>
        <dbReference type="SAM" id="MobiDB-lite"/>
    </source>
</evidence>
<proteinExistence type="predicted"/>
<dbReference type="Pfam" id="PF13560">
    <property type="entry name" value="HTH_31"/>
    <property type="match status" value="1"/>
</dbReference>
<keyword evidence="2" id="KW-0472">Membrane</keyword>
<reference evidence="3" key="1">
    <citation type="journal article" date="2014" name="Int. J. Syst. Evol. Microbiol.">
        <title>Complete genome sequence of Corynebacterium casei LMG S-19264T (=DSM 44701T), isolated from a smear-ripened cheese.</title>
        <authorList>
            <consortium name="US DOE Joint Genome Institute (JGI-PGF)"/>
            <person name="Walter F."/>
            <person name="Albersmeier A."/>
            <person name="Kalinowski J."/>
            <person name="Ruckert C."/>
        </authorList>
    </citation>
    <scope>NUCLEOTIDE SEQUENCE</scope>
    <source>
        <strain evidence="3">JCM 4059</strain>
    </source>
</reference>
<dbReference type="AlphaFoldDB" id="A0A919B355"/>
<feature type="region of interest" description="Disordered" evidence="1">
    <location>
        <begin position="116"/>
        <end position="135"/>
    </location>
</feature>
<dbReference type="InterPro" id="IPR021224">
    <property type="entry name" value="DUF2690"/>
</dbReference>
<evidence type="ECO:0000313" key="4">
    <source>
        <dbReference type="Proteomes" id="UP000638313"/>
    </source>
</evidence>
<evidence type="ECO:0000256" key="2">
    <source>
        <dbReference type="SAM" id="Phobius"/>
    </source>
</evidence>
<dbReference type="RefSeq" id="WP_190130185.1">
    <property type="nucleotide sequence ID" value="NZ_BNBD01000005.1"/>
</dbReference>
<dbReference type="Pfam" id="PF10901">
    <property type="entry name" value="DUF2690"/>
    <property type="match status" value="1"/>
</dbReference>
<dbReference type="SUPFAM" id="SSF47413">
    <property type="entry name" value="lambda repressor-like DNA-binding domains"/>
    <property type="match status" value="1"/>
</dbReference>
<keyword evidence="2" id="KW-0812">Transmembrane</keyword>
<evidence type="ECO:0008006" key="5">
    <source>
        <dbReference type="Google" id="ProtNLM"/>
    </source>
</evidence>
<keyword evidence="2" id="KW-1133">Transmembrane helix</keyword>
<feature type="transmembrane region" description="Helical" evidence="2">
    <location>
        <begin position="144"/>
        <end position="164"/>
    </location>
</feature>
<dbReference type="Gene3D" id="1.10.260.40">
    <property type="entry name" value="lambda repressor-like DNA-binding domains"/>
    <property type="match status" value="1"/>
</dbReference>
<name>A0A919B355_9ACTN</name>
<dbReference type="Proteomes" id="UP000638313">
    <property type="component" value="Unassembled WGS sequence"/>
</dbReference>
<keyword evidence="4" id="KW-1185">Reference proteome</keyword>
<dbReference type="CDD" id="cd00093">
    <property type="entry name" value="HTH_XRE"/>
    <property type="match status" value="1"/>
</dbReference>